<evidence type="ECO:0000256" key="2">
    <source>
        <dbReference type="SAM" id="Phobius"/>
    </source>
</evidence>
<organism evidence="3 4">
    <name type="scientific">Streptomyces viridochromogenes (strain DSM 40736 / JCM 4977 / BCRC 1201 / Tue 494)</name>
    <dbReference type="NCBI Taxonomy" id="591159"/>
    <lineage>
        <taxon>Bacteria</taxon>
        <taxon>Bacillati</taxon>
        <taxon>Actinomycetota</taxon>
        <taxon>Actinomycetes</taxon>
        <taxon>Kitasatosporales</taxon>
        <taxon>Streptomycetaceae</taxon>
        <taxon>Streptomyces</taxon>
    </lineage>
</organism>
<dbReference type="AlphaFoldDB" id="D9XI09"/>
<dbReference type="eggNOG" id="ENOG5033Y85">
    <property type="taxonomic scope" value="Bacteria"/>
</dbReference>
<reference evidence="4" key="1">
    <citation type="submission" date="2009-02" db="EMBL/GenBank/DDBJ databases">
        <title>Annotation of Streptomyces viridochromogenes strain DSM 40736.</title>
        <authorList>
            <consortium name="The Broad Institute Genome Sequencing Platform"/>
            <consortium name="Broad Institute Microbial Sequencing Center"/>
            <person name="Fischbach M."/>
            <person name="Godfrey P."/>
            <person name="Ward D."/>
            <person name="Young S."/>
            <person name="Zeng Q."/>
            <person name="Koehrsen M."/>
            <person name="Alvarado L."/>
            <person name="Berlin A.M."/>
            <person name="Bochicchio J."/>
            <person name="Borenstein D."/>
            <person name="Chapman S.B."/>
            <person name="Chen Z."/>
            <person name="Engels R."/>
            <person name="Freedman E."/>
            <person name="Gellesch M."/>
            <person name="Goldberg J."/>
            <person name="Griggs A."/>
            <person name="Gujja S."/>
            <person name="Heilman E.R."/>
            <person name="Heiman D.I."/>
            <person name="Hepburn T.A."/>
            <person name="Howarth C."/>
            <person name="Jen D."/>
            <person name="Larson L."/>
            <person name="Lewis B."/>
            <person name="Mehta T."/>
            <person name="Park D."/>
            <person name="Pearson M."/>
            <person name="Richards J."/>
            <person name="Roberts A."/>
            <person name="Saif S."/>
            <person name="Shea T.D."/>
            <person name="Shenoy N."/>
            <person name="Sisk P."/>
            <person name="Stolte C."/>
            <person name="Sykes S.N."/>
            <person name="Thomson T."/>
            <person name="Walk T."/>
            <person name="White J."/>
            <person name="Yandava C."/>
            <person name="Straight P."/>
            <person name="Clardy J."/>
            <person name="Hung D."/>
            <person name="Kolter R."/>
            <person name="Mekalanos J."/>
            <person name="Walker S."/>
            <person name="Walsh C.T."/>
            <person name="Wieland-Brown L.C."/>
            <person name="Haas B."/>
            <person name="Nusbaum C."/>
            <person name="Birren B."/>
        </authorList>
    </citation>
    <scope>NUCLEOTIDE SEQUENCE [LARGE SCALE GENOMIC DNA]</scope>
    <source>
        <strain evidence="4">DSM 40736 / JCM 4977 / BCRC 1201 / Tue 494</strain>
    </source>
</reference>
<name>D9XI09_STRVT</name>
<protein>
    <submittedName>
        <fullName evidence="3">Predicted protein</fullName>
    </submittedName>
</protein>
<keyword evidence="4" id="KW-1185">Reference proteome</keyword>
<accession>D9XI09</accession>
<evidence type="ECO:0000256" key="1">
    <source>
        <dbReference type="SAM" id="MobiDB-lite"/>
    </source>
</evidence>
<gene>
    <name evidence="3" type="ORF">SSQG_07706</name>
</gene>
<evidence type="ECO:0000313" key="4">
    <source>
        <dbReference type="Proteomes" id="UP000004184"/>
    </source>
</evidence>
<dbReference type="EMBL" id="GG657757">
    <property type="protein sequence ID" value="EFL37188.1"/>
    <property type="molecule type" value="Genomic_DNA"/>
</dbReference>
<sequence>MMLGPLLGRNPSRDTGQAGGDMGMGQPSEEVIARYRANLEQFVLRARRIEGHSLAADWDALVSLASAPLKLRISEGGEARMRQEFPPEEVVESAAARVRPLLLETDACGYLKSLKAVTYFCRSVPSDVAWAKAAKAEWKTRTHEGVLGYRLMVGDLATGDTADMSDQELAMAWIYGDVVHHDAERLQEADPFGLSGRFRAAVPLVAWMMVAAIELLTFLRFLQERGELALRAEVFETEVILRSTEWEYPAQIRTAPVGTPPPADALTSYSDEWAPWPGTAPTTKPSTTHPRS</sequence>
<keyword evidence="2" id="KW-1133">Transmembrane helix</keyword>
<keyword evidence="2" id="KW-0812">Transmembrane</keyword>
<dbReference type="HOGENOM" id="CLU_952919_0_0_11"/>
<feature type="transmembrane region" description="Helical" evidence="2">
    <location>
        <begin position="204"/>
        <end position="222"/>
    </location>
</feature>
<feature type="region of interest" description="Disordered" evidence="1">
    <location>
        <begin position="1"/>
        <end position="25"/>
    </location>
</feature>
<feature type="region of interest" description="Disordered" evidence="1">
    <location>
        <begin position="253"/>
        <end position="292"/>
    </location>
</feature>
<feature type="compositionally biased region" description="Polar residues" evidence="1">
    <location>
        <begin position="280"/>
        <end position="292"/>
    </location>
</feature>
<evidence type="ECO:0000313" key="3">
    <source>
        <dbReference type="EMBL" id="EFL37188.1"/>
    </source>
</evidence>
<dbReference type="Proteomes" id="UP000004184">
    <property type="component" value="Unassembled WGS sequence"/>
</dbReference>
<keyword evidence="2" id="KW-0472">Membrane</keyword>
<proteinExistence type="predicted"/>